<dbReference type="PANTHER" id="PTHR30151">
    <property type="entry name" value="ALKANE SULFONATE ABC TRANSPORTER-RELATED, MEMBRANE SUBUNIT"/>
    <property type="match status" value="1"/>
</dbReference>
<evidence type="ECO:0000256" key="3">
    <source>
        <dbReference type="ARBA" id="ARBA00022475"/>
    </source>
</evidence>
<sequence length="274" mass="30130">MTQHAGDETPERQSAVSGLDRARMFVRRYWVAIAAHVGVIVAWWLWVRLGDVPSYVMPGPVETIAALWDEYDWFHNTMVTAGEILAGYLIATVFGVGVALLSSWSRIVDQAVMPLMISLNMIPKVALGPLFIVWFSYGFTPNVLIVFAICVLPILLTTARGLREVEPDLLDLVRSLKGSRWQIFTKIQLPGSLPYIFSGMKVATVLAVAGAVVGEFIASEEGLGYLMLQVQVTLDTAAMFMAVLLITLIGVVLYGLVVLLERLTVTNDSRVRSS</sequence>
<evidence type="ECO:0000256" key="4">
    <source>
        <dbReference type="ARBA" id="ARBA00022692"/>
    </source>
</evidence>
<evidence type="ECO:0000256" key="2">
    <source>
        <dbReference type="ARBA" id="ARBA00022448"/>
    </source>
</evidence>
<dbReference type="Proteomes" id="UP000503336">
    <property type="component" value="Chromosome"/>
</dbReference>
<dbReference type="PROSITE" id="PS50928">
    <property type="entry name" value="ABC_TM1"/>
    <property type="match status" value="1"/>
</dbReference>
<proteinExistence type="inferred from homology"/>
<comment type="similarity">
    <text evidence="7">Belongs to the binding-protein-dependent transport system permease family.</text>
</comment>
<evidence type="ECO:0000259" key="8">
    <source>
        <dbReference type="PROSITE" id="PS50928"/>
    </source>
</evidence>
<keyword evidence="5 7" id="KW-1133">Transmembrane helix</keyword>
<dbReference type="SUPFAM" id="SSF161098">
    <property type="entry name" value="MetI-like"/>
    <property type="match status" value="1"/>
</dbReference>
<protein>
    <submittedName>
        <fullName evidence="9">ABC transporter permease</fullName>
    </submittedName>
</protein>
<gene>
    <name evidence="9" type="ORF">G5B40_05800</name>
</gene>
<feature type="transmembrane region" description="Helical" evidence="7">
    <location>
        <begin position="84"/>
        <end position="104"/>
    </location>
</feature>
<keyword evidence="6 7" id="KW-0472">Membrane</keyword>
<dbReference type="InterPro" id="IPR000515">
    <property type="entry name" value="MetI-like"/>
</dbReference>
<dbReference type="AlphaFoldDB" id="A0A7L5BW01"/>
<feature type="transmembrane region" description="Helical" evidence="7">
    <location>
        <begin position="143"/>
        <end position="162"/>
    </location>
</feature>
<keyword evidence="3" id="KW-1003">Cell membrane</keyword>
<feature type="domain" description="ABC transmembrane type-1" evidence="8">
    <location>
        <begin position="77"/>
        <end position="258"/>
    </location>
</feature>
<dbReference type="CDD" id="cd06261">
    <property type="entry name" value="TM_PBP2"/>
    <property type="match status" value="1"/>
</dbReference>
<dbReference type="EMBL" id="CP049056">
    <property type="protein sequence ID" value="QIE55008.1"/>
    <property type="molecule type" value="Genomic_DNA"/>
</dbReference>
<feature type="transmembrane region" description="Helical" evidence="7">
    <location>
        <begin position="29"/>
        <end position="47"/>
    </location>
</feature>
<feature type="transmembrane region" description="Helical" evidence="7">
    <location>
        <begin position="238"/>
        <end position="260"/>
    </location>
</feature>
<dbReference type="RefSeq" id="WP_165096185.1">
    <property type="nucleotide sequence ID" value="NZ_CP049056.1"/>
</dbReference>
<dbReference type="GO" id="GO:0005886">
    <property type="term" value="C:plasma membrane"/>
    <property type="evidence" value="ECO:0007669"/>
    <property type="project" value="UniProtKB-SubCell"/>
</dbReference>
<name>A0A7L5BW01_9RHOB</name>
<keyword evidence="4 7" id="KW-0812">Transmembrane</keyword>
<evidence type="ECO:0000256" key="1">
    <source>
        <dbReference type="ARBA" id="ARBA00004651"/>
    </source>
</evidence>
<dbReference type="PANTHER" id="PTHR30151:SF20">
    <property type="entry name" value="ABC TRANSPORTER PERMEASE PROTEIN HI_0355-RELATED"/>
    <property type="match status" value="1"/>
</dbReference>
<reference evidence="9 10" key="1">
    <citation type="submission" date="2020-02" db="EMBL/GenBank/DDBJ databases">
        <title>complete genome sequence of Rhodobacteraceae bacterium.</title>
        <authorList>
            <person name="Park J."/>
            <person name="Kim Y.-S."/>
            <person name="Kim K.-H."/>
        </authorList>
    </citation>
    <scope>NUCLEOTIDE SEQUENCE [LARGE SCALE GENOMIC DNA]</scope>
    <source>
        <strain evidence="9 10">RR4-56</strain>
    </source>
</reference>
<feature type="transmembrane region" description="Helical" evidence="7">
    <location>
        <begin position="116"/>
        <end position="137"/>
    </location>
</feature>
<evidence type="ECO:0000256" key="5">
    <source>
        <dbReference type="ARBA" id="ARBA00022989"/>
    </source>
</evidence>
<evidence type="ECO:0000256" key="6">
    <source>
        <dbReference type="ARBA" id="ARBA00023136"/>
    </source>
</evidence>
<comment type="subcellular location">
    <subcellularLocation>
        <location evidence="1 7">Cell membrane</location>
        <topology evidence="1 7">Multi-pass membrane protein</topology>
    </subcellularLocation>
</comment>
<accession>A0A7L5BW01</accession>
<dbReference type="Gene3D" id="1.10.3720.10">
    <property type="entry name" value="MetI-like"/>
    <property type="match status" value="1"/>
</dbReference>
<dbReference type="InterPro" id="IPR035906">
    <property type="entry name" value="MetI-like_sf"/>
</dbReference>
<dbReference type="Pfam" id="PF00528">
    <property type="entry name" value="BPD_transp_1"/>
    <property type="match status" value="1"/>
</dbReference>
<dbReference type="KEGG" id="hdh:G5B40_05800"/>
<dbReference type="GO" id="GO:0055085">
    <property type="term" value="P:transmembrane transport"/>
    <property type="evidence" value="ECO:0007669"/>
    <property type="project" value="InterPro"/>
</dbReference>
<feature type="transmembrane region" description="Helical" evidence="7">
    <location>
        <begin position="195"/>
        <end position="218"/>
    </location>
</feature>
<evidence type="ECO:0000256" key="7">
    <source>
        <dbReference type="RuleBase" id="RU363032"/>
    </source>
</evidence>
<evidence type="ECO:0000313" key="10">
    <source>
        <dbReference type="Proteomes" id="UP000503336"/>
    </source>
</evidence>
<organism evidence="9 10">
    <name type="scientific">Pikeienuella piscinae</name>
    <dbReference type="NCBI Taxonomy" id="2748098"/>
    <lineage>
        <taxon>Bacteria</taxon>
        <taxon>Pseudomonadati</taxon>
        <taxon>Pseudomonadota</taxon>
        <taxon>Alphaproteobacteria</taxon>
        <taxon>Rhodobacterales</taxon>
        <taxon>Paracoccaceae</taxon>
        <taxon>Pikeienuella</taxon>
    </lineage>
</organism>
<evidence type="ECO:0000313" key="9">
    <source>
        <dbReference type="EMBL" id="QIE55008.1"/>
    </source>
</evidence>
<keyword evidence="2 7" id="KW-0813">Transport</keyword>
<keyword evidence="10" id="KW-1185">Reference proteome</keyword>